<reference evidence="8" key="1">
    <citation type="journal article" date="2020" name="Cell">
        <title>Large-Scale Comparative Analyses of Tick Genomes Elucidate Their Genetic Diversity and Vector Capacities.</title>
        <authorList>
            <consortium name="Tick Genome and Microbiome Consortium (TIGMIC)"/>
            <person name="Jia N."/>
            <person name="Wang J."/>
            <person name="Shi W."/>
            <person name="Du L."/>
            <person name="Sun Y."/>
            <person name="Zhan W."/>
            <person name="Jiang J.F."/>
            <person name="Wang Q."/>
            <person name="Zhang B."/>
            <person name="Ji P."/>
            <person name="Bell-Sakyi L."/>
            <person name="Cui X.M."/>
            <person name="Yuan T.T."/>
            <person name="Jiang B.G."/>
            <person name="Yang W.F."/>
            <person name="Lam T.T."/>
            <person name="Chang Q.C."/>
            <person name="Ding S.J."/>
            <person name="Wang X.J."/>
            <person name="Zhu J.G."/>
            <person name="Ruan X.D."/>
            <person name="Zhao L."/>
            <person name="Wei J.T."/>
            <person name="Ye R.Z."/>
            <person name="Que T.C."/>
            <person name="Du C.H."/>
            <person name="Zhou Y.H."/>
            <person name="Cheng J.X."/>
            <person name="Dai P.F."/>
            <person name="Guo W.B."/>
            <person name="Han X.H."/>
            <person name="Huang E.J."/>
            <person name="Li L.F."/>
            <person name="Wei W."/>
            <person name="Gao Y.C."/>
            <person name="Liu J.Z."/>
            <person name="Shao H.Z."/>
            <person name="Wang X."/>
            <person name="Wang C.C."/>
            <person name="Yang T.C."/>
            <person name="Huo Q.B."/>
            <person name="Li W."/>
            <person name="Chen H.Y."/>
            <person name="Chen S.E."/>
            <person name="Zhou L.G."/>
            <person name="Ni X.B."/>
            <person name="Tian J.H."/>
            <person name="Sheng Y."/>
            <person name="Liu T."/>
            <person name="Pan Y.S."/>
            <person name="Xia L.Y."/>
            <person name="Li J."/>
            <person name="Zhao F."/>
            <person name="Cao W.C."/>
        </authorList>
    </citation>
    <scope>NUCLEOTIDE SEQUENCE</scope>
    <source>
        <strain evidence="8">Rsan-2018</strain>
    </source>
</reference>
<keyword evidence="7" id="KW-1133">Transmembrane helix</keyword>
<evidence type="ECO:0008006" key="10">
    <source>
        <dbReference type="Google" id="ProtNLM"/>
    </source>
</evidence>
<proteinExistence type="inferred from homology"/>
<dbReference type="GO" id="GO:0020037">
    <property type="term" value="F:heme binding"/>
    <property type="evidence" value="ECO:0007669"/>
    <property type="project" value="InterPro"/>
</dbReference>
<evidence type="ECO:0000256" key="7">
    <source>
        <dbReference type="SAM" id="Phobius"/>
    </source>
</evidence>
<reference evidence="8" key="2">
    <citation type="submission" date="2021-09" db="EMBL/GenBank/DDBJ databases">
        <authorList>
            <person name="Jia N."/>
            <person name="Wang J."/>
            <person name="Shi W."/>
            <person name="Du L."/>
            <person name="Sun Y."/>
            <person name="Zhan W."/>
            <person name="Jiang J."/>
            <person name="Wang Q."/>
            <person name="Zhang B."/>
            <person name="Ji P."/>
            <person name="Sakyi L.B."/>
            <person name="Cui X."/>
            <person name="Yuan T."/>
            <person name="Jiang B."/>
            <person name="Yang W."/>
            <person name="Lam T.T.-Y."/>
            <person name="Chang Q."/>
            <person name="Ding S."/>
            <person name="Wang X."/>
            <person name="Zhu J."/>
            <person name="Ruan X."/>
            <person name="Zhao L."/>
            <person name="Wei J."/>
            <person name="Que T."/>
            <person name="Du C."/>
            <person name="Cheng J."/>
            <person name="Dai P."/>
            <person name="Han X."/>
            <person name="Huang E."/>
            <person name="Gao Y."/>
            <person name="Liu J."/>
            <person name="Shao H."/>
            <person name="Ye R."/>
            <person name="Li L."/>
            <person name="Wei W."/>
            <person name="Wang X."/>
            <person name="Wang C."/>
            <person name="Huo Q."/>
            <person name="Li W."/>
            <person name="Guo W."/>
            <person name="Chen H."/>
            <person name="Chen S."/>
            <person name="Zhou L."/>
            <person name="Zhou L."/>
            <person name="Ni X."/>
            <person name="Tian J."/>
            <person name="Zhou Y."/>
            <person name="Sheng Y."/>
            <person name="Liu T."/>
            <person name="Pan Y."/>
            <person name="Xia L."/>
            <person name="Li J."/>
            <person name="Zhao F."/>
            <person name="Cao W."/>
        </authorList>
    </citation>
    <scope>NUCLEOTIDE SEQUENCE</scope>
    <source>
        <strain evidence="8">Rsan-2018</strain>
        <tissue evidence="8">Larvae</tissue>
    </source>
</reference>
<dbReference type="EMBL" id="JABSTV010001246">
    <property type="protein sequence ID" value="KAH7976997.1"/>
    <property type="molecule type" value="Genomic_DNA"/>
</dbReference>
<dbReference type="PANTHER" id="PTHR24289">
    <property type="entry name" value="STEROID 17-ALPHA-HYDROXYLASE/17,20 LYASE"/>
    <property type="match status" value="1"/>
</dbReference>
<gene>
    <name evidence="8" type="ORF">HPB52_022807</name>
</gene>
<accession>A0A9D4QEN0</accession>
<dbReference type="AlphaFoldDB" id="A0A9D4QEN0"/>
<evidence type="ECO:0000313" key="8">
    <source>
        <dbReference type="EMBL" id="KAH7976997.1"/>
    </source>
</evidence>
<organism evidence="8 9">
    <name type="scientific">Rhipicephalus sanguineus</name>
    <name type="common">Brown dog tick</name>
    <name type="synonym">Ixodes sanguineus</name>
    <dbReference type="NCBI Taxonomy" id="34632"/>
    <lineage>
        <taxon>Eukaryota</taxon>
        <taxon>Metazoa</taxon>
        <taxon>Ecdysozoa</taxon>
        <taxon>Arthropoda</taxon>
        <taxon>Chelicerata</taxon>
        <taxon>Arachnida</taxon>
        <taxon>Acari</taxon>
        <taxon>Parasitiformes</taxon>
        <taxon>Ixodida</taxon>
        <taxon>Ixodoidea</taxon>
        <taxon>Ixodidae</taxon>
        <taxon>Rhipicephalinae</taxon>
        <taxon>Rhipicephalus</taxon>
        <taxon>Rhipicephalus</taxon>
    </lineage>
</organism>
<dbReference type="GO" id="GO:0042446">
    <property type="term" value="P:hormone biosynthetic process"/>
    <property type="evidence" value="ECO:0007669"/>
    <property type="project" value="TreeGrafter"/>
</dbReference>
<evidence type="ECO:0000256" key="1">
    <source>
        <dbReference type="ARBA" id="ARBA00010617"/>
    </source>
</evidence>
<comment type="caution">
    <text evidence="8">The sequence shown here is derived from an EMBL/GenBank/DDBJ whole genome shotgun (WGS) entry which is preliminary data.</text>
</comment>
<keyword evidence="9" id="KW-1185">Reference proteome</keyword>
<sequence>MWRCTLESLFVGTIAGIVAALVGSLWRQLQSSWRPGRAGLPPGPRGLPFLGYLPFMLRDGHHEVVELRKKYGNVFGCPTDSQHHHVMAAIMFGKRFEQQNVSGHVTLNDVIEIVDLVPALSAKPRAANLFPWLRKLMCFLGLGISAKPKEVLARRDRFTESAVAAHEETLLHTVTSMSSRSVQKRMCSHGGISSVTWRDYSSVEWNDAHSPRVAVADVRR</sequence>
<dbReference type="PANTHER" id="PTHR24289:SF1">
    <property type="entry name" value="STEROID 17-ALPHA-HYDROXYLASE_17,20 LYASE"/>
    <property type="match status" value="1"/>
</dbReference>
<keyword evidence="7" id="KW-0812">Transmembrane</keyword>
<dbReference type="SUPFAM" id="SSF48264">
    <property type="entry name" value="Cytochrome P450"/>
    <property type="match status" value="1"/>
</dbReference>
<evidence type="ECO:0000256" key="2">
    <source>
        <dbReference type="ARBA" id="ARBA00022617"/>
    </source>
</evidence>
<keyword evidence="5" id="KW-0408">Iron</keyword>
<evidence type="ECO:0000313" key="9">
    <source>
        <dbReference type="Proteomes" id="UP000821837"/>
    </source>
</evidence>
<dbReference type="InterPro" id="IPR036396">
    <property type="entry name" value="Cyt_P450_sf"/>
</dbReference>
<keyword evidence="2" id="KW-0349">Heme</keyword>
<keyword evidence="6" id="KW-0503">Monooxygenase</keyword>
<keyword evidence="4" id="KW-0560">Oxidoreductase</keyword>
<keyword evidence="3" id="KW-0479">Metal-binding</keyword>
<name>A0A9D4QEN0_RHISA</name>
<dbReference type="GO" id="GO:0042448">
    <property type="term" value="P:progesterone metabolic process"/>
    <property type="evidence" value="ECO:0007669"/>
    <property type="project" value="TreeGrafter"/>
</dbReference>
<dbReference type="GO" id="GO:0005506">
    <property type="term" value="F:iron ion binding"/>
    <property type="evidence" value="ECO:0007669"/>
    <property type="project" value="InterPro"/>
</dbReference>
<comment type="similarity">
    <text evidence="1">Belongs to the cytochrome P450 family.</text>
</comment>
<dbReference type="Gene3D" id="1.10.630.10">
    <property type="entry name" value="Cytochrome P450"/>
    <property type="match status" value="1"/>
</dbReference>
<protein>
    <recommendedName>
        <fullName evidence="10">Cytochrome P450</fullName>
    </recommendedName>
</protein>
<keyword evidence="7" id="KW-0472">Membrane</keyword>
<evidence type="ECO:0000256" key="4">
    <source>
        <dbReference type="ARBA" id="ARBA00023002"/>
    </source>
</evidence>
<evidence type="ECO:0000256" key="3">
    <source>
        <dbReference type="ARBA" id="ARBA00022723"/>
    </source>
</evidence>
<dbReference type="Proteomes" id="UP000821837">
    <property type="component" value="Chromosome 10"/>
</dbReference>
<dbReference type="GO" id="GO:0004508">
    <property type="term" value="F:steroid 17-alpha-monooxygenase activity"/>
    <property type="evidence" value="ECO:0007669"/>
    <property type="project" value="TreeGrafter"/>
</dbReference>
<dbReference type="VEuPathDB" id="VectorBase:RSAN_041320"/>
<feature type="transmembrane region" description="Helical" evidence="7">
    <location>
        <begin position="6"/>
        <end position="26"/>
    </location>
</feature>
<evidence type="ECO:0000256" key="6">
    <source>
        <dbReference type="ARBA" id="ARBA00023033"/>
    </source>
</evidence>
<evidence type="ECO:0000256" key="5">
    <source>
        <dbReference type="ARBA" id="ARBA00023004"/>
    </source>
</evidence>